<reference evidence="15" key="3">
    <citation type="journal article" date="2014" name="Nature">
        <title>Elephant shark genome provides unique insights into gnathostome evolution.</title>
        <authorList>
            <consortium name="International Elephant Shark Genome Sequencing Consortium"/>
            <person name="Venkatesh B."/>
            <person name="Lee A.P."/>
            <person name="Ravi V."/>
            <person name="Maurya A.K."/>
            <person name="Lian M.M."/>
            <person name="Swann J.B."/>
            <person name="Ohta Y."/>
            <person name="Flajnik M.F."/>
            <person name="Sutoh Y."/>
            <person name="Kasahara M."/>
            <person name="Hoon S."/>
            <person name="Gangu V."/>
            <person name="Roy S.W."/>
            <person name="Irimia M."/>
            <person name="Korzh V."/>
            <person name="Kondrychyn I."/>
            <person name="Lim Z.W."/>
            <person name="Tay B.H."/>
            <person name="Tohari S."/>
            <person name="Kong K.W."/>
            <person name="Ho S."/>
            <person name="Lorente-Galdos B."/>
            <person name="Quilez J."/>
            <person name="Marques-Bonet T."/>
            <person name="Raney B.J."/>
            <person name="Ingham P.W."/>
            <person name="Tay A."/>
            <person name="Hillier L.W."/>
            <person name="Minx P."/>
            <person name="Boehm T."/>
            <person name="Wilson R.K."/>
            <person name="Brenner S."/>
            <person name="Warren W.C."/>
        </authorList>
    </citation>
    <scope>NUCLEOTIDE SEQUENCE [LARGE SCALE GENOMIC DNA]</scope>
</reference>
<dbReference type="GO" id="GO:0004708">
    <property type="term" value="F:MAP kinase kinase activity"/>
    <property type="evidence" value="ECO:0007669"/>
    <property type="project" value="UniProtKB-EC"/>
</dbReference>
<dbReference type="AlphaFoldDB" id="A0A4W3GZA0"/>
<protein>
    <recommendedName>
        <fullName evidence="9">mitogen-activated protein kinase kinase</fullName>
        <ecNumber evidence="9">2.7.12.2</ecNumber>
    </recommendedName>
</protein>
<evidence type="ECO:0000256" key="8">
    <source>
        <dbReference type="ARBA" id="ARBA00038035"/>
    </source>
</evidence>
<evidence type="ECO:0000256" key="9">
    <source>
        <dbReference type="ARBA" id="ARBA00038999"/>
    </source>
</evidence>
<comment type="catalytic activity">
    <reaction evidence="12">
        <text>L-tyrosyl-[protein] + ATP = O-phospho-L-tyrosyl-[protein] + ADP + H(+)</text>
        <dbReference type="Rhea" id="RHEA:10596"/>
        <dbReference type="Rhea" id="RHEA-COMP:10136"/>
        <dbReference type="Rhea" id="RHEA-COMP:20101"/>
        <dbReference type="ChEBI" id="CHEBI:15378"/>
        <dbReference type="ChEBI" id="CHEBI:30616"/>
        <dbReference type="ChEBI" id="CHEBI:46858"/>
        <dbReference type="ChEBI" id="CHEBI:61978"/>
        <dbReference type="ChEBI" id="CHEBI:456216"/>
        <dbReference type="EC" id="2.7.12.2"/>
    </reaction>
</comment>
<dbReference type="Proteomes" id="UP000314986">
    <property type="component" value="Unassembled WGS sequence"/>
</dbReference>
<proteinExistence type="inferred from homology"/>
<accession>A0A4W3GZA0</accession>
<dbReference type="InterPro" id="IPR052468">
    <property type="entry name" value="Dual_spec_MAPK_kinase"/>
</dbReference>
<keyword evidence="5" id="KW-0418">Kinase</keyword>
<comment type="similarity">
    <text evidence="8">Belongs to the protein kinase superfamily. STE Ser/Thr protein kinase family. MAP kinase kinase subfamily.</text>
</comment>
<dbReference type="InterPro" id="IPR011009">
    <property type="entry name" value="Kinase-like_dom_sf"/>
</dbReference>
<dbReference type="GeneTree" id="ENSGT00940000158914"/>
<dbReference type="PANTHER" id="PTHR47238:SF2">
    <property type="entry name" value="DUAL SPECIFICITY MITOGEN-ACTIVATED PROTEIN KINASE KINASE HEMIPTEROUS"/>
    <property type="match status" value="1"/>
</dbReference>
<keyword evidence="1" id="KW-0723">Serine/threonine-protein kinase</keyword>
<dbReference type="PROSITE" id="PS00108">
    <property type="entry name" value="PROTEIN_KINASE_ST"/>
    <property type="match status" value="1"/>
</dbReference>
<reference evidence="15" key="1">
    <citation type="journal article" date="2006" name="Science">
        <title>Ancient noncoding elements conserved in the human genome.</title>
        <authorList>
            <person name="Venkatesh B."/>
            <person name="Kirkness E.F."/>
            <person name="Loh Y.H."/>
            <person name="Halpern A.L."/>
            <person name="Lee A.P."/>
            <person name="Johnson J."/>
            <person name="Dandona N."/>
            <person name="Viswanathan L.D."/>
            <person name="Tay A."/>
            <person name="Venter J.C."/>
            <person name="Strausberg R.L."/>
            <person name="Brenner S."/>
        </authorList>
    </citation>
    <scope>NUCLEOTIDE SEQUENCE [LARGE SCALE GENOMIC DNA]</scope>
</reference>
<keyword evidence="15" id="KW-1185">Reference proteome</keyword>
<evidence type="ECO:0000313" key="15">
    <source>
        <dbReference type="Proteomes" id="UP000314986"/>
    </source>
</evidence>
<reference evidence="15" key="2">
    <citation type="journal article" date="2007" name="PLoS Biol.">
        <title>Survey sequencing and comparative analysis of the elephant shark (Callorhinchus milii) genome.</title>
        <authorList>
            <person name="Venkatesh B."/>
            <person name="Kirkness E.F."/>
            <person name="Loh Y.H."/>
            <person name="Halpern A.L."/>
            <person name="Lee A.P."/>
            <person name="Johnson J."/>
            <person name="Dandona N."/>
            <person name="Viswanathan L.D."/>
            <person name="Tay A."/>
            <person name="Venter J.C."/>
            <person name="Strausberg R.L."/>
            <person name="Brenner S."/>
        </authorList>
    </citation>
    <scope>NUCLEOTIDE SEQUENCE [LARGE SCALE GENOMIC DNA]</scope>
</reference>
<dbReference type="InterPro" id="IPR008271">
    <property type="entry name" value="Ser/Thr_kinase_AS"/>
</dbReference>
<evidence type="ECO:0000256" key="2">
    <source>
        <dbReference type="ARBA" id="ARBA00022553"/>
    </source>
</evidence>
<dbReference type="GO" id="GO:0004713">
    <property type="term" value="F:protein tyrosine kinase activity"/>
    <property type="evidence" value="ECO:0007669"/>
    <property type="project" value="UniProtKB-KW"/>
</dbReference>
<evidence type="ECO:0000256" key="7">
    <source>
        <dbReference type="ARBA" id="ARBA00023137"/>
    </source>
</evidence>
<comment type="catalytic activity">
    <reaction evidence="11">
        <text>L-threonyl-[protein] + ATP = O-phospho-L-threonyl-[protein] + ADP + H(+)</text>
        <dbReference type="Rhea" id="RHEA:46608"/>
        <dbReference type="Rhea" id="RHEA-COMP:11060"/>
        <dbReference type="Rhea" id="RHEA-COMP:11605"/>
        <dbReference type="ChEBI" id="CHEBI:15378"/>
        <dbReference type="ChEBI" id="CHEBI:30013"/>
        <dbReference type="ChEBI" id="CHEBI:30616"/>
        <dbReference type="ChEBI" id="CHEBI:61977"/>
        <dbReference type="ChEBI" id="CHEBI:456216"/>
        <dbReference type="EC" id="2.7.12.2"/>
    </reaction>
</comment>
<dbReference type="GO" id="GO:0006950">
    <property type="term" value="P:response to stress"/>
    <property type="evidence" value="ECO:0007669"/>
    <property type="project" value="UniProtKB-ARBA"/>
</dbReference>
<keyword evidence="7" id="KW-0829">Tyrosine-protein kinase</keyword>
<evidence type="ECO:0000259" key="13">
    <source>
        <dbReference type="PROSITE" id="PS50011"/>
    </source>
</evidence>
<reference evidence="14" key="5">
    <citation type="submission" date="2025-09" db="UniProtKB">
        <authorList>
            <consortium name="Ensembl"/>
        </authorList>
    </citation>
    <scope>IDENTIFICATION</scope>
</reference>
<evidence type="ECO:0000256" key="10">
    <source>
        <dbReference type="ARBA" id="ARBA00049014"/>
    </source>
</evidence>
<reference evidence="14" key="4">
    <citation type="submission" date="2025-08" db="UniProtKB">
        <authorList>
            <consortium name="Ensembl"/>
        </authorList>
    </citation>
    <scope>IDENTIFICATION</scope>
</reference>
<dbReference type="STRING" id="7868.ENSCMIP00000008400"/>
<dbReference type="PANTHER" id="PTHR47238">
    <property type="entry name" value="MITOGEN-ACTIVATED PROTEIN KINASE KINASE 5"/>
    <property type="match status" value="1"/>
</dbReference>
<evidence type="ECO:0000256" key="12">
    <source>
        <dbReference type="ARBA" id="ARBA00051693"/>
    </source>
</evidence>
<keyword evidence="2" id="KW-0597">Phosphoprotein</keyword>
<dbReference type="GO" id="GO:0005524">
    <property type="term" value="F:ATP binding"/>
    <property type="evidence" value="ECO:0007669"/>
    <property type="project" value="UniProtKB-KW"/>
</dbReference>
<dbReference type="InterPro" id="IPR000719">
    <property type="entry name" value="Prot_kinase_dom"/>
</dbReference>
<evidence type="ECO:0000256" key="5">
    <source>
        <dbReference type="ARBA" id="ARBA00022777"/>
    </source>
</evidence>
<organism evidence="14 15">
    <name type="scientific">Callorhinchus milii</name>
    <name type="common">Ghost shark</name>
    <dbReference type="NCBI Taxonomy" id="7868"/>
    <lineage>
        <taxon>Eukaryota</taxon>
        <taxon>Metazoa</taxon>
        <taxon>Chordata</taxon>
        <taxon>Craniata</taxon>
        <taxon>Vertebrata</taxon>
        <taxon>Chondrichthyes</taxon>
        <taxon>Holocephali</taxon>
        <taxon>Chimaeriformes</taxon>
        <taxon>Callorhinchidae</taxon>
        <taxon>Callorhinchus</taxon>
    </lineage>
</organism>
<dbReference type="GO" id="GO:0004674">
    <property type="term" value="F:protein serine/threonine kinase activity"/>
    <property type="evidence" value="ECO:0007669"/>
    <property type="project" value="UniProtKB-KW"/>
</dbReference>
<evidence type="ECO:0000256" key="6">
    <source>
        <dbReference type="ARBA" id="ARBA00022840"/>
    </source>
</evidence>
<dbReference type="EC" id="2.7.12.2" evidence="9"/>
<evidence type="ECO:0000256" key="11">
    <source>
        <dbReference type="ARBA" id="ARBA00049299"/>
    </source>
</evidence>
<dbReference type="PROSITE" id="PS50011">
    <property type="entry name" value="PROTEIN_KINASE_DOM"/>
    <property type="match status" value="1"/>
</dbReference>
<comment type="catalytic activity">
    <reaction evidence="10">
        <text>L-seryl-[protein] + ATP = O-phospho-L-seryl-[protein] + ADP + H(+)</text>
        <dbReference type="Rhea" id="RHEA:17989"/>
        <dbReference type="Rhea" id="RHEA-COMP:9863"/>
        <dbReference type="Rhea" id="RHEA-COMP:11604"/>
        <dbReference type="ChEBI" id="CHEBI:15378"/>
        <dbReference type="ChEBI" id="CHEBI:29999"/>
        <dbReference type="ChEBI" id="CHEBI:30616"/>
        <dbReference type="ChEBI" id="CHEBI:83421"/>
        <dbReference type="ChEBI" id="CHEBI:456216"/>
        <dbReference type="EC" id="2.7.12.2"/>
    </reaction>
</comment>
<evidence type="ECO:0000256" key="3">
    <source>
        <dbReference type="ARBA" id="ARBA00022679"/>
    </source>
</evidence>
<dbReference type="InParanoid" id="A0A4W3GZA0"/>
<sequence>MELMGTCAEKLKKRIQGPIPERILGKMTVAIVKALFYLKEKHGVIHRDVKPSNILLDERGEIKLCDFGISGRLVDSKAKTRSAGCAAYMAVSPGSFLPAAKALAPKSPLISCPASLAPHPPENRVQNPSKTSIALLHWQSGLQYLCPYTLESLSPNPSASPPLLPPSSPI</sequence>
<keyword evidence="6" id="KW-0067">ATP-binding</keyword>
<dbReference type="Pfam" id="PF00069">
    <property type="entry name" value="Pkinase"/>
    <property type="match status" value="1"/>
</dbReference>
<evidence type="ECO:0000256" key="1">
    <source>
        <dbReference type="ARBA" id="ARBA00022527"/>
    </source>
</evidence>
<keyword evidence="4" id="KW-0547">Nucleotide-binding</keyword>
<feature type="domain" description="Protein kinase" evidence="13">
    <location>
        <begin position="1"/>
        <end position="170"/>
    </location>
</feature>
<keyword evidence="3" id="KW-0808">Transferase</keyword>
<dbReference type="SMART" id="SM00220">
    <property type="entry name" value="S_TKc"/>
    <property type="match status" value="1"/>
</dbReference>
<dbReference type="SUPFAM" id="SSF56112">
    <property type="entry name" value="Protein kinase-like (PK-like)"/>
    <property type="match status" value="1"/>
</dbReference>
<evidence type="ECO:0000256" key="4">
    <source>
        <dbReference type="ARBA" id="ARBA00022741"/>
    </source>
</evidence>
<evidence type="ECO:0000313" key="14">
    <source>
        <dbReference type="Ensembl" id="ENSCMIP00000008400.1"/>
    </source>
</evidence>
<dbReference type="Gene3D" id="1.10.510.10">
    <property type="entry name" value="Transferase(Phosphotransferase) domain 1"/>
    <property type="match status" value="1"/>
</dbReference>
<name>A0A4W3GZA0_CALMI</name>
<dbReference type="Ensembl" id="ENSCMIT00000008638.1">
    <property type="protein sequence ID" value="ENSCMIP00000008400.1"/>
    <property type="gene ID" value="ENSCMIG00000004504.1"/>
</dbReference>